<keyword evidence="1" id="KW-1133">Transmembrane helix</keyword>
<keyword evidence="3" id="KW-1185">Reference proteome</keyword>
<feature type="transmembrane region" description="Helical" evidence="1">
    <location>
        <begin position="144"/>
        <end position="172"/>
    </location>
</feature>
<dbReference type="RefSeq" id="WP_270112574.1">
    <property type="nucleotide sequence ID" value="NZ_JAPZVP010000024.1"/>
</dbReference>
<dbReference type="Proteomes" id="UP001146067">
    <property type="component" value="Unassembled WGS sequence"/>
</dbReference>
<keyword evidence="1" id="KW-0472">Membrane</keyword>
<feature type="transmembrane region" description="Helical" evidence="1">
    <location>
        <begin position="24"/>
        <end position="43"/>
    </location>
</feature>
<evidence type="ECO:0000313" key="2">
    <source>
        <dbReference type="EMBL" id="MDA1362490.1"/>
    </source>
</evidence>
<feature type="transmembrane region" description="Helical" evidence="1">
    <location>
        <begin position="63"/>
        <end position="79"/>
    </location>
</feature>
<proteinExistence type="predicted"/>
<evidence type="ECO:0000313" key="3">
    <source>
        <dbReference type="Proteomes" id="UP001146067"/>
    </source>
</evidence>
<feature type="transmembrane region" description="Helical" evidence="1">
    <location>
        <begin position="229"/>
        <end position="249"/>
    </location>
</feature>
<reference evidence="2" key="1">
    <citation type="submission" date="2022-12" db="EMBL/GenBank/DDBJ databases">
        <title>Gycomyces niveus sp.nov.,a novel actinomycete isolated from soil in Shouguan.</title>
        <authorList>
            <person name="Yang X."/>
        </authorList>
    </citation>
    <scope>NUCLEOTIDE SEQUENCE</scope>
    <source>
        <strain evidence="2">NEAU-A15</strain>
    </source>
</reference>
<organism evidence="2 3">
    <name type="scientific">Glycomyces luteolus</name>
    <dbReference type="NCBI Taxonomy" id="2670330"/>
    <lineage>
        <taxon>Bacteria</taxon>
        <taxon>Bacillati</taxon>
        <taxon>Actinomycetota</taxon>
        <taxon>Actinomycetes</taxon>
        <taxon>Glycomycetales</taxon>
        <taxon>Glycomycetaceae</taxon>
        <taxon>Glycomyces</taxon>
    </lineage>
</organism>
<dbReference type="AlphaFoldDB" id="A0A9X3PFE5"/>
<evidence type="ECO:0000256" key="1">
    <source>
        <dbReference type="SAM" id="Phobius"/>
    </source>
</evidence>
<comment type="caution">
    <text evidence="2">The sequence shown here is derived from an EMBL/GenBank/DDBJ whole genome shotgun (WGS) entry which is preliminary data.</text>
</comment>
<name>A0A9X3PFE5_9ACTN</name>
<dbReference type="PANTHER" id="PTHR36832">
    <property type="entry name" value="SLR1174 PROTEIN-RELATED"/>
    <property type="match status" value="1"/>
</dbReference>
<dbReference type="InterPro" id="IPR010390">
    <property type="entry name" value="ABC-2_transporter-like"/>
</dbReference>
<protein>
    <submittedName>
        <fullName evidence="2">ABC-2 family transporter protein</fullName>
    </submittedName>
</protein>
<gene>
    <name evidence="2" type="ORF">O1R50_22905</name>
</gene>
<keyword evidence="1" id="KW-0812">Transmembrane</keyword>
<feature type="transmembrane region" description="Helical" evidence="1">
    <location>
        <begin position="110"/>
        <end position="132"/>
    </location>
</feature>
<dbReference type="EMBL" id="JAPZVP010000024">
    <property type="protein sequence ID" value="MDA1362490.1"/>
    <property type="molecule type" value="Genomic_DNA"/>
</dbReference>
<feature type="transmembrane region" description="Helical" evidence="1">
    <location>
        <begin position="184"/>
        <end position="209"/>
    </location>
</feature>
<dbReference type="PANTHER" id="PTHR36832:SF2">
    <property type="entry name" value="INTEGRAL MEMBRANE PROTEIN"/>
    <property type="match status" value="1"/>
</dbReference>
<sequence length="265" mass="28532">MTYPLAAERALAVISLKGQMAHKFNWLIGVILGGSSLLVGMALWRHLLDDGSMAGYDWEAMRAYIVISFVTITLAYGGAHGQVAERILDGMVAIDLTRPVDFQRARAAEYIGSMIASLPTAAIGSVGAWLLFTPPAPASALAGALTAVSILLLFPLSFEVVYLSVLACFWTHRYGTIMFARESLVAFFSGVTIPLALMPSWLQALAWCLPFPHFTTTPSSIYLGRVDTLGALGLIAAEAAWVIGLWVAARVLWRHAVKQVTIHGG</sequence>
<dbReference type="Pfam" id="PF06182">
    <property type="entry name" value="ABC2_membrane_6"/>
    <property type="match status" value="1"/>
</dbReference>
<accession>A0A9X3PFE5</accession>